<feature type="domain" description="RAP" evidence="2">
    <location>
        <begin position="999"/>
        <end position="1062"/>
    </location>
</feature>
<dbReference type="HOGENOM" id="CLU_2239986_0_0_1"/>
<dbReference type="Proteomes" id="UP000015104">
    <property type="component" value="Unassembled WGS sequence"/>
</dbReference>
<evidence type="ECO:0000313" key="4">
    <source>
        <dbReference type="Proteomes" id="UP000015104"/>
    </source>
</evidence>
<dbReference type="PROSITE" id="PS51286">
    <property type="entry name" value="RAP"/>
    <property type="match status" value="1"/>
</dbReference>
<keyword evidence="1" id="KW-1133">Transmembrane helix</keyword>
<dbReference type="EnsemblMetazoa" id="tetur03g06580.1">
    <property type="protein sequence ID" value="tetur03g06580.1"/>
    <property type="gene ID" value="tetur03g06580"/>
</dbReference>
<evidence type="ECO:0000256" key="1">
    <source>
        <dbReference type="SAM" id="Phobius"/>
    </source>
</evidence>
<accession>T1K063</accession>
<name>T1K063_TETUR</name>
<protein>
    <recommendedName>
        <fullName evidence="2">RAP domain-containing protein</fullName>
    </recommendedName>
</protein>
<reference evidence="3" key="2">
    <citation type="submission" date="2015-06" db="UniProtKB">
        <authorList>
            <consortium name="EnsemblMetazoa"/>
        </authorList>
    </citation>
    <scope>IDENTIFICATION</scope>
</reference>
<dbReference type="Pfam" id="PF08373">
    <property type="entry name" value="RAP"/>
    <property type="match status" value="1"/>
</dbReference>
<dbReference type="AlphaFoldDB" id="T1K063"/>
<evidence type="ECO:0000259" key="2">
    <source>
        <dbReference type="PROSITE" id="PS51286"/>
    </source>
</evidence>
<proteinExistence type="predicted"/>
<keyword evidence="1" id="KW-0472">Membrane</keyword>
<keyword evidence="4" id="KW-1185">Reference proteome</keyword>
<reference evidence="4" key="1">
    <citation type="submission" date="2011-08" db="EMBL/GenBank/DDBJ databases">
        <authorList>
            <person name="Rombauts S."/>
        </authorList>
    </citation>
    <scope>NUCLEOTIDE SEQUENCE</scope>
    <source>
        <strain evidence="4">London</strain>
    </source>
</reference>
<keyword evidence="1" id="KW-0812">Transmembrane</keyword>
<feature type="transmembrane region" description="Helical" evidence="1">
    <location>
        <begin position="100"/>
        <end position="120"/>
    </location>
</feature>
<dbReference type="InterPro" id="IPR013584">
    <property type="entry name" value="RAP"/>
</dbReference>
<evidence type="ECO:0000313" key="3">
    <source>
        <dbReference type="EnsemblMetazoa" id="tetur03g06580.1"/>
    </source>
</evidence>
<organism evidence="3 4">
    <name type="scientific">Tetranychus urticae</name>
    <name type="common">Two-spotted spider mite</name>
    <dbReference type="NCBI Taxonomy" id="32264"/>
    <lineage>
        <taxon>Eukaryota</taxon>
        <taxon>Metazoa</taxon>
        <taxon>Ecdysozoa</taxon>
        <taxon>Arthropoda</taxon>
        <taxon>Chelicerata</taxon>
        <taxon>Arachnida</taxon>
        <taxon>Acari</taxon>
        <taxon>Acariformes</taxon>
        <taxon>Trombidiformes</taxon>
        <taxon>Prostigmata</taxon>
        <taxon>Eleutherengona</taxon>
        <taxon>Raphignathae</taxon>
        <taxon>Tetranychoidea</taxon>
        <taxon>Tetranychidae</taxon>
        <taxon>Tetranychus</taxon>
    </lineage>
</organism>
<dbReference type="EMBL" id="CAEY01001133">
    <property type="status" value="NOT_ANNOTATED_CDS"/>
    <property type="molecule type" value="Genomic_DNA"/>
</dbReference>
<sequence>METSQVDWCQKFINQRLDSLSLAQLSLILVAFHKTKTHLTDDRLLKRILEKADHHGHHYHGHHEQKHNQHGWGHVMGIEMGKQAKGSASFRTTRFEPIPWYLFFPVISIFSVMWLQSLIFNRSISEFGPSAFRLLSTPLFINVKFFQRCSQSSKSANYVWTHIRPPTENQKLFEILVGSEYSTKPVNPHVSDNSELQIINPFLADSNCRDLLNNSNRTENTREVYAKFFETIKKKEPDCLSKVSILLRKHFCDLIPTKAPFDSYWDFVKKLDLCLVKYCTGLKKDVWLKPNFIDECLQLTIELYKISPPTSMVYSDCLVKHILGKAPNLTLEQFLRLMFCSIISRRKMETSQVDWCQKFINQRLDSLSLAQLSLILVAFHKTKTHLTDDRLLKRILEKAGTEAESEPDATIRSSLLKDMGTCYGVMWLQSLIFNRSISEFGPSAFRLLSTPLFINVKFFQRCSQSSKSANYVWTHIRPPTENQKLFEILVGSEYSTKPVNPHVSDNSELQIINPFLADSNCRDLLNNSNRTENTREVYAKFFETIKKKEPDCLSKVSILLRKHFCDLIPTKAPFDSYWDFVKKLDLCLVKYCTGLKKDVWLKPNFIDECLQLTIELYKISPPTSMVYSDCLVKHILGKAPNLTLEQFLRLMFCSIISRRKMETSQVDWCQKFINQRLDSLSLAQLSLILVAFHKTKTHLTDDRLLKRILEKAGTEAESEPDATIRSSLLKGINYSLVMPDNNLSSRFVNSFLRLRNLTVYNYMHLCEFCVNKKFYCPELIDSSLTVMGKAIEHLREKDVERILKCATAFDHLQPPCPDLDKLIHQVDSSCIHSDPAELEKTIPSLLRSTFLLDIYPPNMIDFILSTNWSAKLNFYGHDIHLFYWLLMTIRDCLMIDKYPEYVGRLNNLDTVYLKGSRNPHLRTSANQIINQNSGKSSMNNRNFGLLYRAAMDAFPNQIVRLGYLLSTSLIPDLIVTPVQKHLRLLEGPIRTPNCFIKAHVLVYQTKQMYIDRNYTQISGHYRLRERLLQKLGVSVINIPFYEMYHKTDDDGGNSDLVDYIRRRIQEVES</sequence>